<keyword evidence="1" id="KW-0106">Calcium</keyword>
<dbReference type="Proteomes" id="UP000762676">
    <property type="component" value="Unassembled WGS sequence"/>
</dbReference>
<evidence type="ECO:0000313" key="4">
    <source>
        <dbReference type="Proteomes" id="UP000762676"/>
    </source>
</evidence>
<reference evidence="3 4" key="1">
    <citation type="journal article" date="2021" name="Elife">
        <title>Chloroplast acquisition without the gene transfer in kleptoplastic sea slugs, Plakobranchus ocellatus.</title>
        <authorList>
            <person name="Maeda T."/>
            <person name="Takahashi S."/>
            <person name="Yoshida T."/>
            <person name="Shimamura S."/>
            <person name="Takaki Y."/>
            <person name="Nagai Y."/>
            <person name="Toyoda A."/>
            <person name="Suzuki Y."/>
            <person name="Arimoto A."/>
            <person name="Ishii H."/>
            <person name="Satoh N."/>
            <person name="Nishiyama T."/>
            <person name="Hasebe M."/>
            <person name="Maruyama T."/>
            <person name="Minagawa J."/>
            <person name="Obokata J."/>
            <person name="Shigenobu S."/>
        </authorList>
    </citation>
    <scope>NUCLEOTIDE SEQUENCE [LARGE SCALE GENOMIC DNA]</scope>
</reference>
<dbReference type="PROSITE" id="PS00018">
    <property type="entry name" value="EF_HAND_1"/>
    <property type="match status" value="1"/>
</dbReference>
<name>A0AAV4IHU7_9GAST</name>
<accession>A0AAV4IHU7</accession>
<dbReference type="Gene3D" id="1.10.238.10">
    <property type="entry name" value="EF-hand"/>
    <property type="match status" value="1"/>
</dbReference>
<dbReference type="EMBL" id="BMAT01002529">
    <property type="protein sequence ID" value="GFS08677.1"/>
    <property type="molecule type" value="Genomic_DNA"/>
</dbReference>
<dbReference type="InterPro" id="IPR011992">
    <property type="entry name" value="EF-hand-dom_pair"/>
</dbReference>
<protein>
    <submittedName>
        <fullName evidence="3">EF-hand calcium-binding domain-containing protein 1</fullName>
    </submittedName>
</protein>
<evidence type="ECO:0000259" key="2">
    <source>
        <dbReference type="PROSITE" id="PS50222"/>
    </source>
</evidence>
<dbReference type="AlphaFoldDB" id="A0AAV4IHU7"/>
<keyword evidence="4" id="KW-1185">Reference proteome</keyword>
<gene>
    <name evidence="3" type="ORF">ElyMa_001280600</name>
</gene>
<dbReference type="SUPFAM" id="SSF47473">
    <property type="entry name" value="EF-hand"/>
    <property type="match status" value="1"/>
</dbReference>
<sequence length="208" mass="23739">MYAKTLAPPDHPDVIDKVVFIAQMCSRFGMSSMFLIDLIFESLKVKGCPYVKLEEYVRMICVFLTTDITIKINYVFRCYDSHRDGHLDYLTIHTLLTSSVITSSDDHDNEDHVRELFDLVLAMSDKNNDGAISLEEFSDLVHRDILCIELLGSVLPLPKPLNSFLVLIKGKPQHAVSFYFANERENCLQAPHLPPHEDGLYPVRLELP</sequence>
<dbReference type="GO" id="GO:0005509">
    <property type="term" value="F:calcium ion binding"/>
    <property type="evidence" value="ECO:0007669"/>
    <property type="project" value="InterPro"/>
</dbReference>
<dbReference type="Pfam" id="PF13499">
    <property type="entry name" value="EF-hand_7"/>
    <property type="match status" value="1"/>
</dbReference>
<dbReference type="InterPro" id="IPR018247">
    <property type="entry name" value="EF_Hand_1_Ca_BS"/>
</dbReference>
<evidence type="ECO:0000256" key="1">
    <source>
        <dbReference type="ARBA" id="ARBA00022837"/>
    </source>
</evidence>
<organism evidence="3 4">
    <name type="scientific">Elysia marginata</name>
    <dbReference type="NCBI Taxonomy" id="1093978"/>
    <lineage>
        <taxon>Eukaryota</taxon>
        <taxon>Metazoa</taxon>
        <taxon>Spiralia</taxon>
        <taxon>Lophotrochozoa</taxon>
        <taxon>Mollusca</taxon>
        <taxon>Gastropoda</taxon>
        <taxon>Heterobranchia</taxon>
        <taxon>Euthyneura</taxon>
        <taxon>Panpulmonata</taxon>
        <taxon>Sacoglossa</taxon>
        <taxon>Placobranchoidea</taxon>
        <taxon>Plakobranchidae</taxon>
        <taxon>Elysia</taxon>
    </lineage>
</organism>
<comment type="caution">
    <text evidence="3">The sequence shown here is derived from an EMBL/GenBank/DDBJ whole genome shotgun (WGS) entry which is preliminary data.</text>
</comment>
<proteinExistence type="predicted"/>
<feature type="domain" description="EF-hand" evidence="2">
    <location>
        <begin position="112"/>
        <end position="147"/>
    </location>
</feature>
<evidence type="ECO:0000313" key="3">
    <source>
        <dbReference type="EMBL" id="GFS08677.1"/>
    </source>
</evidence>
<dbReference type="InterPro" id="IPR002048">
    <property type="entry name" value="EF_hand_dom"/>
</dbReference>
<dbReference type="PROSITE" id="PS50222">
    <property type="entry name" value="EF_HAND_2"/>
    <property type="match status" value="1"/>
</dbReference>